<evidence type="ECO:0008006" key="6">
    <source>
        <dbReference type="Google" id="ProtNLM"/>
    </source>
</evidence>
<protein>
    <recommendedName>
        <fullName evidence="6">Polysaccharide chain length determinant N-terminal domain-containing protein</fullName>
    </recommendedName>
</protein>
<feature type="region of interest" description="Disordered" evidence="2">
    <location>
        <begin position="1"/>
        <end position="20"/>
    </location>
</feature>
<dbReference type="InterPro" id="IPR050445">
    <property type="entry name" value="Bact_polysacc_biosynth/exp"/>
</dbReference>
<proteinExistence type="predicted"/>
<dbReference type="RefSeq" id="WP_216939872.1">
    <property type="nucleotide sequence ID" value="NZ_CP077062.1"/>
</dbReference>
<evidence type="ECO:0000313" key="4">
    <source>
        <dbReference type="EMBL" id="QWZ08382.1"/>
    </source>
</evidence>
<feature type="region of interest" description="Disordered" evidence="2">
    <location>
        <begin position="491"/>
        <end position="567"/>
    </location>
</feature>
<feature type="compositionally biased region" description="Low complexity" evidence="2">
    <location>
        <begin position="1"/>
        <end position="16"/>
    </location>
</feature>
<organism evidence="4 5">
    <name type="scientific">Nocardioides panacis</name>
    <dbReference type="NCBI Taxonomy" id="2849501"/>
    <lineage>
        <taxon>Bacteria</taxon>
        <taxon>Bacillati</taxon>
        <taxon>Actinomycetota</taxon>
        <taxon>Actinomycetes</taxon>
        <taxon>Propionibacteriales</taxon>
        <taxon>Nocardioidaceae</taxon>
        <taxon>Nocardioides</taxon>
    </lineage>
</organism>
<reference evidence="4" key="1">
    <citation type="submission" date="2021-06" db="EMBL/GenBank/DDBJ databases">
        <title>Complete genome sequence of Nocardioides sp. G188.</title>
        <authorList>
            <person name="Im W.-T."/>
        </authorList>
    </citation>
    <scope>NUCLEOTIDE SEQUENCE</scope>
    <source>
        <strain evidence="4">G188</strain>
    </source>
</reference>
<dbReference type="PANTHER" id="PTHR32309:SF13">
    <property type="entry name" value="FERRIC ENTEROBACTIN TRANSPORT PROTEIN FEPE"/>
    <property type="match status" value="1"/>
</dbReference>
<keyword evidence="1" id="KW-0175">Coiled coil</keyword>
<keyword evidence="3" id="KW-1133">Transmembrane helix</keyword>
<dbReference type="PANTHER" id="PTHR32309">
    <property type="entry name" value="TYROSINE-PROTEIN KINASE"/>
    <property type="match status" value="1"/>
</dbReference>
<sequence length="567" mass="58131">MTEHTAGAGRPVAPAAQQPPPTATLGQFFSLFRRRLTTVVACLLLGLTLAGLLLMVTAKSYEATAVVDVSPVFGTSSSSDSTSSTTTITESRIAASTSVSEIAKRSLGFTGTPSELVEHVVVTSPLDSRVLNVTFSSSTPQGAANGANAFANAYLDYRTTTVQDAVTARVSRLSTQIADYERAIGALKRPPSGQDASQYLAQRASFQRQIQGLQAQINTYQTSVIQPGKVAGEASVPSSASAPKPSLYIAGGLLLGLVLGLFIALFLDQRDDIVHDAATAEEVLGAPVLAETSTTGSPGTFAPLAAPEGVEADAYRTVATTVAPETTSRQVVLVCGAGAATHEAAASNLAITFAAQGLRTVLAGTRAAMDSVADVLGVGPAPGGGGSLISRPKAVSAAPVAHLTLLSLGDEISLGATLRAHGDNLADVLSTADVVVLDCVNITFTSALLRLGNIADEAVIIIQRNQTSSTELERVAHHLAQVGTTVLGSILLSSPPRRRGRRSSPATPTSPAAPSGINIDRYDIASRNAFRREAPGRAPSSDSDASAGERSSKSTGGVGTASARARR</sequence>
<dbReference type="AlphaFoldDB" id="A0A975SYZ1"/>
<evidence type="ECO:0000256" key="3">
    <source>
        <dbReference type="SAM" id="Phobius"/>
    </source>
</evidence>
<dbReference type="GO" id="GO:0004713">
    <property type="term" value="F:protein tyrosine kinase activity"/>
    <property type="evidence" value="ECO:0007669"/>
    <property type="project" value="TreeGrafter"/>
</dbReference>
<evidence type="ECO:0000256" key="1">
    <source>
        <dbReference type="SAM" id="Coils"/>
    </source>
</evidence>
<accession>A0A975SYZ1</accession>
<gene>
    <name evidence="4" type="ORF">KRR39_00395</name>
</gene>
<keyword evidence="3" id="KW-0472">Membrane</keyword>
<dbReference type="EMBL" id="CP077062">
    <property type="protein sequence ID" value="QWZ08382.1"/>
    <property type="molecule type" value="Genomic_DNA"/>
</dbReference>
<keyword evidence="5" id="KW-1185">Reference proteome</keyword>
<name>A0A975SYZ1_9ACTN</name>
<feature type="coiled-coil region" evidence="1">
    <location>
        <begin position="196"/>
        <end position="223"/>
    </location>
</feature>
<dbReference type="GO" id="GO:0005886">
    <property type="term" value="C:plasma membrane"/>
    <property type="evidence" value="ECO:0007669"/>
    <property type="project" value="TreeGrafter"/>
</dbReference>
<keyword evidence="3" id="KW-0812">Transmembrane</keyword>
<feature type="transmembrane region" description="Helical" evidence="3">
    <location>
        <begin position="247"/>
        <end position="267"/>
    </location>
</feature>
<dbReference type="Proteomes" id="UP000683575">
    <property type="component" value="Chromosome"/>
</dbReference>
<feature type="compositionally biased region" description="Basic and acidic residues" evidence="2">
    <location>
        <begin position="520"/>
        <end position="535"/>
    </location>
</feature>
<dbReference type="KEGG" id="nps:KRR39_00395"/>
<evidence type="ECO:0000313" key="5">
    <source>
        <dbReference type="Proteomes" id="UP000683575"/>
    </source>
</evidence>
<feature type="compositionally biased region" description="Low complexity" evidence="2">
    <location>
        <begin position="503"/>
        <end position="516"/>
    </location>
</feature>
<feature type="transmembrane region" description="Helical" evidence="3">
    <location>
        <begin position="36"/>
        <end position="56"/>
    </location>
</feature>
<evidence type="ECO:0000256" key="2">
    <source>
        <dbReference type="SAM" id="MobiDB-lite"/>
    </source>
</evidence>